<evidence type="ECO:0000313" key="11">
    <source>
        <dbReference type="EMBL" id="KYD33973.1"/>
    </source>
</evidence>
<dbReference type="EMBL" id="RCTJ01000040">
    <property type="protein sequence ID" value="RLQ13538.1"/>
    <property type="molecule type" value="Genomic_DNA"/>
</dbReference>
<dbReference type="AlphaFoldDB" id="A0A150NB71"/>
<keyword evidence="7 9" id="KW-0067">ATP-binding</keyword>
<dbReference type="NCBIfam" id="TIGR00761">
    <property type="entry name" value="argB"/>
    <property type="match status" value="1"/>
</dbReference>
<comment type="caution">
    <text evidence="11">The sequence shown here is derived from an EMBL/GenBank/DDBJ whole genome shotgun (WGS) entry which is preliminary data.</text>
</comment>
<dbReference type="Gene3D" id="3.40.1160.10">
    <property type="entry name" value="Acetylglutamate kinase-like"/>
    <property type="match status" value="1"/>
</dbReference>
<dbReference type="GO" id="GO:0005737">
    <property type="term" value="C:cytoplasm"/>
    <property type="evidence" value="ECO:0007669"/>
    <property type="project" value="UniProtKB-SubCell"/>
</dbReference>
<dbReference type="InterPro" id="IPR001057">
    <property type="entry name" value="Glu/AcGlu_kinase"/>
</dbReference>
<feature type="domain" description="Aspartate/glutamate/uridylate kinase" evidence="10">
    <location>
        <begin position="3"/>
        <end position="233"/>
    </location>
</feature>
<keyword evidence="3 9" id="KW-0028">Amino-acid biosynthesis</keyword>
<dbReference type="UniPathway" id="UPA00068">
    <property type="reaction ID" value="UER00107"/>
</dbReference>
<dbReference type="CDD" id="cd04238">
    <property type="entry name" value="AAK_NAGK-like"/>
    <property type="match status" value="1"/>
</dbReference>
<evidence type="ECO:0000256" key="9">
    <source>
        <dbReference type="HAMAP-Rule" id="MF_00082"/>
    </source>
</evidence>
<dbReference type="GO" id="GO:0003991">
    <property type="term" value="F:acetylglutamate kinase activity"/>
    <property type="evidence" value="ECO:0007669"/>
    <property type="project" value="UniProtKB-UniRule"/>
</dbReference>
<sequence>MGKTVVIKCGGSVLDELSPAFFASVNAMRKQGMEVVIVHGGGPEIGHMLKKLSVPSEFVNGLRKTTKDVLAVVEMVLSGKVNKQLVAMLRQHGLPAVGVSGVDGGLLEAEPIDLAKLGYVGRVKTVRSQLLRTLLAAGYIPVISPLGIDQNGQTYNINADTAAGAVAAAIGASQLAFVTNVPGILRDGALVAEATVEMIERLIEDGVITGGMIPKVQAALSALSDALPEVMIVSGKTTFYQNGTWYGTTIRKENEVGVYSS</sequence>
<dbReference type="SUPFAM" id="SSF53633">
    <property type="entry name" value="Carbamate kinase-like"/>
    <property type="match status" value="1"/>
</dbReference>
<protein>
    <recommendedName>
        <fullName evidence="9">Acetylglutamate kinase</fullName>
        <ecNumber evidence="9">2.7.2.8</ecNumber>
    </recommendedName>
    <alternativeName>
        <fullName evidence="9">N-acetyl-L-glutamate 5-phosphotransferase</fullName>
    </alternativeName>
    <alternativeName>
        <fullName evidence="9">NAG kinase</fullName>
        <shortName evidence="9">NAGK</shortName>
    </alternativeName>
</protein>
<evidence type="ECO:0000256" key="3">
    <source>
        <dbReference type="ARBA" id="ARBA00022605"/>
    </source>
</evidence>
<feature type="site" description="Transition state stabilizer" evidence="9">
    <location>
        <position position="8"/>
    </location>
</feature>
<dbReference type="GO" id="GO:0005524">
    <property type="term" value="F:ATP binding"/>
    <property type="evidence" value="ECO:0007669"/>
    <property type="project" value="UniProtKB-UniRule"/>
</dbReference>
<evidence type="ECO:0000256" key="4">
    <source>
        <dbReference type="ARBA" id="ARBA00022679"/>
    </source>
</evidence>
<comment type="subcellular location">
    <subcellularLocation>
        <location evidence="9">Cytoplasm</location>
    </subcellularLocation>
</comment>
<dbReference type="InterPro" id="IPR036393">
    <property type="entry name" value="AceGlu_kinase-like_sf"/>
</dbReference>
<dbReference type="PANTHER" id="PTHR23342">
    <property type="entry name" value="N-ACETYLGLUTAMATE SYNTHASE"/>
    <property type="match status" value="1"/>
</dbReference>
<accession>A0A150NB71</accession>
<evidence type="ECO:0000259" key="10">
    <source>
        <dbReference type="Pfam" id="PF00696"/>
    </source>
</evidence>
<dbReference type="Proteomes" id="UP000266922">
    <property type="component" value="Unassembled WGS sequence"/>
</dbReference>
<reference evidence="11 13" key="1">
    <citation type="submission" date="2016-01" db="EMBL/GenBank/DDBJ databases">
        <title>Draft Genome Sequences of Seven Thermophilic Sporeformers Isolated from Foods.</title>
        <authorList>
            <person name="Berendsen E.M."/>
            <person name="Wells-Bennik M.H."/>
            <person name="Krawcyk A.O."/>
            <person name="De Jong A."/>
            <person name="Holsappel S."/>
            <person name="Eijlander R.T."/>
            <person name="Kuipers O.P."/>
        </authorList>
    </citation>
    <scope>NUCLEOTIDE SEQUENCE [LARGE SCALE GENOMIC DNA]</scope>
    <source>
        <strain evidence="11 13">B4114</strain>
    </source>
</reference>
<comment type="function">
    <text evidence="9">Catalyzes the ATP-dependent phosphorylation of N-acetyl-L-glutamate.</text>
</comment>
<feature type="binding site" evidence="9">
    <location>
        <position position="63"/>
    </location>
    <ligand>
        <name>substrate</name>
    </ligand>
</feature>
<feature type="binding site" evidence="9">
    <location>
        <position position="156"/>
    </location>
    <ligand>
        <name>substrate</name>
    </ligand>
</feature>
<dbReference type="HAMAP" id="MF_00082">
    <property type="entry name" value="ArgB"/>
    <property type="match status" value="1"/>
</dbReference>
<dbReference type="Proteomes" id="UP000075517">
    <property type="component" value="Unassembled WGS sequence"/>
</dbReference>
<evidence type="ECO:0000256" key="2">
    <source>
        <dbReference type="ARBA" id="ARBA00022571"/>
    </source>
</evidence>
<dbReference type="PIRSF" id="PIRSF000728">
    <property type="entry name" value="NAGK"/>
    <property type="match status" value="1"/>
</dbReference>
<dbReference type="InterPro" id="IPR001048">
    <property type="entry name" value="Asp/Glu/Uridylate_kinase"/>
</dbReference>
<organism evidence="11 13">
    <name type="scientific">Geobacillus stearothermophilus</name>
    <name type="common">Bacillus stearothermophilus</name>
    <dbReference type="NCBI Taxonomy" id="1422"/>
    <lineage>
        <taxon>Bacteria</taxon>
        <taxon>Bacillati</taxon>
        <taxon>Bacillota</taxon>
        <taxon>Bacilli</taxon>
        <taxon>Bacillales</taxon>
        <taxon>Anoxybacillaceae</taxon>
        <taxon>Geobacillus</taxon>
    </lineage>
</organism>
<keyword evidence="9" id="KW-0963">Cytoplasm</keyword>
<dbReference type="InterPro" id="IPR004662">
    <property type="entry name" value="AcgluKinase_fam"/>
</dbReference>
<dbReference type="InterPro" id="IPR037528">
    <property type="entry name" value="ArgB"/>
</dbReference>
<dbReference type="EMBL" id="LQYY01000066">
    <property type="protein sequence ID" value="KYD33973.1"/>
    <property type="molecule type" value="Genomic_DNA"/>
</dbReference>
<evidence type="ECO:0000256" key="7">
    <source>
        <dbReference type="ARBA" id="ARBA00022840"/>
    </source>
</evidence>
<dbReference type="PRINTS" id="PR00474">
    <property type="entry name" value="GLU5KINASE"/>
</dbReference>
<dbReference type="Pfam" id="PF00696">
    <property type="entry name" value="AA_kinase"/>
    <property type="match status" value="1"/>
</dbReference>
<evidence type="ECO:0000256" key="1">
    <source>
        <dbReference type="ARBA" id="ARBA00004828"/>
    </source>
</evidence>
<evidence type="ECO:0000313" key="13">
    <source>
        <dbReference type="Proteomes" id="UP000075517"/>
    </source>
</evidence>
<dbReference type="PANTHER" id="PTHR23342:SF0">
    <property type="entry name" value="N-ACETYLGLUTAMATE SYNTHASE, MITOCHONDRIAL"/>
    <property type="match status" value="1"/>
</dbReference>
<gene>
    <name evidence="9 12" type="primary">argB</name>
    <name evidence="11" type="ORF">B4114_0656</name>
    <name evidence="12" type="ORF">D9548_10935</name>
</gene>
<name>A0A150NB71_GEOSE</name>
<reference evidence="12 14" key="2">
    <citation type="submission" date="2018-10" db="EMBL/GenBank/DDBJ databases">
        <title>Geobacillus stearothermophilus in processing lines of powdered infant formula.</title>
        <authorList>
            <person name="Rhee M.S."/>
            <person name="Choi I.-G."/>
            <person name="Cho T.J."/>
            <person name="Park B."/>
        </authorList>
    </citation>
    <scope>NUCLEOTIDE SEQUENCE [LARGE SCALE GENOMIC DNA]</scope>
    <source>
        <strain evidence="12 14">FHS-PPGT130</strain>
    </source>
</reference>
<dbReference type="GO" id="GO:0042450">
    <property type="term" value="P:L-arginine biosynthetic process via ornithine"/>
    <property type="evidence" value="ECO:0007669"/>
    <property type="project" value="UniProtKB-UniRule"/>
</dbReference>
<comment type="catalytic activity">
    <reaction evidence="8 9">
        <text>N-acetyl-L-glutamate + ATP = N-acetyl-L-glutamyl 5-phosphate + ADP</text>
        <dbReference type="Rhea" id="RHEA:14629"/>
        <dbReference type="ChEBI" id="CHEBI:30616"/>
        <dbReference type="ChEBI" id="CHEBI:44337"/>
        <dbReference type="ChEBI" id="CHEBI:57936"/>
        <dbReference type="ChEBI" id="CHEBI:456216"/>
        <dbReference type="EC" id="2.7.2.8"/>
    </reaction>
</comment>
<keyword evidence="6 9" id="KW-0418">Kinase</keyword>
<evidence type="ECO:0000313" key="14">
    <source>
        <dbReference type="Proteomes" id="UP000266922"/>
    </source>
</evidence>
<evidence type="ECO:0000256" key="6">
    <source>
        <dbReference type="ARBA" id="ARBA00022777"/>
    </source>
</evidence>
<dbReference type="PATRIC" id="fig|1422.17.peg.3165"/>
<feature type="site" description="Transition state stabilizer" evidence="9">
    <location>
        <position position="215"/>
    </location>
</feature>
<keyword evidence="5 9" id="KW-0547">Nucleotide-binding</keyword>
<proteinExistence type="inferred from homology"/>
<dbReference type="RefSeq" id="WP_061580714.1">
    <property type="nucleotide sequence ID" value="NZ_LQYY01000066.1"/>
</dbReference>
<keyword evidence="2 9" id="KW-0055">Arginine biosynthesis</keyword>
<evidence type="ECO:0000256" key="8">
    <source>
        <dbReference type="ARBA" id="ARBA00048141"/>
    </source>
</evidence>
<keyword evidence="4 9" id="KW-0808">Transferase</keyword>
<feature type="binding site" evidence="9">
    <location>
        <begin position="41"/>
        <end position="42"/>
    </location>
    <ligand>
        <name>substrate</name>
    </ligand>
</feature>
<comment type="similarity">
    <text evidence="9">Belongs to the acetylglutamate kinase family. ArgB subfamily.</text>
</comment>
<dbReference type="EC" id="2.7.2.8" evidence="9"/>
<comment type="pathway">
    <text evidence="1 9">Amino-acid biosynthesis; L-arginine biosynthesis; N(2)-acetyl-L-ornithine from L-glutamate: step 2/4.</text>
</comment>
<evidence type="ECO:0000313" key="12">
    <source>
        <dbReference type="EMBL" id="RLQ13538.1"/>
    </source>
</evidence>
<dbReference type="FunFam" id="3.40.1160.10:FF:000004">
    <property type="entry name" value="Acetylglutamate kinase"/>
    <property type="match status" value="1"/>
</dbReference>
<evidence type="ECO:0000256" key="5">
    <source>
        <dbReference type="ARBA" id="ARBA00022741"/>
    </source>
</evidence>